<name>A0A2T2NY72_CORCC</name>
<organism evidence="3 4">
    <name type="scientific">Corynespora cassiicola Philippines</name>
    <dbReference type="NCBI Taxonomy" id="1448308"/>
    <lineage>
        <taxon>Eukaryota</taxon>
        <taxon>Fungi</taxon>
        <taxon>Dikarya</taxon>
        <taxon>Ascomycota</taxon>
        <taxon>Pezizomycotina</taxon>
        <taxon>Dothideomycetes</taxon>
        <taxon>Pleosporomycetidae</taxon>
        <taxon>Pleosporales</taxon>
        <taxon>Corynesporascaceae</taxon>
        <taxon>Corynespora</taxon>
    </lineage>
</organism>
<evidence type="ECO:0000256" key="2">
    <source>
        <dbReference type="SAM" id="SignalP"/>
    </source>
</evidence>
<feature type="region of interest" description="Disordered" evidence="1">
    <location>
        <begin position="47"/>
        <end position="135"/>
    </location>
</feature>
<dbReference type="AlphaFoldDB" id="A0A2T2NY72"/>
<evidence type="ECO:0000256" key="1">
    <source>
        <dbReference type="SAM" id="MobiDB-lite"/>
    </source>
</evidence>
<dbReference type="EMBL" id="KZ678132">
    <property type="protein sequence ID" value="PSN70370.1"/>
    <property type="molecule type" value="Genomic_DNA"/>
</dbReference>
<proteinExistence type="predicted"/>
<evidence type="ECO:0000313" key="4">
    <source>
        <dbReference type="Proteomes" id="UP000240883"/>
    </source>
</evidence>
<feature type="signal peptide" evidence="2">
    <location>
        <begin position="1"/>
        <end position="20"/>
    </location>
</feature>
<protein>
    <submittedName>
        <fullName evidence="3">Uncharacterized protein</fullName>
    </submittedName>
</protein>
<feature type="chain" id="PRO_5015756234" evidence="2">
    <location>
        <begin position="21"/>
        <end position="169"/>
    </location>
</feature>
<accession>A0A2T2NY72</accession>
<sequence>MQLTFASLLPLLFLLPATSATYPPKANLPNPSSTPSHTLQLLTTASSLRPNPSQPLYGPGNATQQLPHPTQPGWSTNTASASASGPSIYPPSSQNTTYHSPTLSSSGVSQRATDTPTTATISVPTFVQSPTPTGPREALFTDAGVRDVNVHLWKMSMGLGAVLGVMIGL</sequence>
<reference evidence="3 4" key="1">
    <citation type="journal article" date="2018" name="Front. Microbiol.">
        <title>Genome-Wide Analysis of Corynespora cassiicola Leaf Fall Disease Putative Effectors.</title>
        <authorList>
            <person name="Lopez D."/>
            <person name="Ribeiro S."/>
            <person name="Label P."/>
            <person name="Fumanal B."/>
            <person name="Venisse J.S."/>
            <person name="Kohler A."/>
            <person name="de Oliveira R.R."/>
            <person name="Labutti K."/>
            <person name="Lipzen A."/>
            <person name="Lail K."/>
            <person name="Bauer D."/>
            <person name="Ohm R.A."/>
            <person name="Barry K.W."/>
            <person name="Spatafora J."/>
            <person name="Grigoriev I.V."/>
            <person name="Martin F.M."/>
            <person name="Pujade-Renaud V."/>
        </authorList>
    </citation>
    <scope>NUCLEOTIDE SEQUENCE [LARGE SCALE GENOMIC DNA]</scope>
    <source>
        <strain evidence="3 4">Philippines</strain>
    </source>
</reference>
<keyword evidence="4" id="KW-1185">Reference proteome</keyword>
<keyword evidence="2" id="KW-0732">Signal</keyword>
<dbReference type="Proteomes" id="UP000240883">
    <property type="component" value="Unassembled WGS sequence"/>
</dbReference>
<feature type="compositionally biased region" description="Polar residues" evidence="1">
    <location>
        <begin position="61"/>
        <end position="131"/>
    </location>
</feature>
<gene>
    <name evidence="3" type="ORF">BS50DRAFT_571625</name>
</gene>
<evidence type="ECO:0000313" key="3">
    <source>
        <dbReference type="EMBL" id="PSN70370.1"/>
    </source>
</evidence>